<dbReference type="GO" id="GO:0004342">
    <property type="term" value="F:glucosamine-6-phosphate deaminase activity"/>
    <property type="evidence" value="ECO:0007669"/>
    <property type="project" value="InterPro"/>
</dbReference>
<comment type="caution">
    <text evidence="3">The sequence shown here is derived from an EMBL/GenBank/DDBJ whole genome shotgun (WGS) entry which is preliminary data.</text>
</comment>
<dbReference type="GO" id="GO:0042802">
    <property type="term" value="F:identical protein binding"/>
    <property type="evidence" value="ECO:0007669"/>
    <property type="project" value="TreeGrafter"/>
</dbReference>
<dbReference type="InterPro" id="IPR004547">
    <property type="entry name" value="Glucosamine6P_isomerase"/>
</dbReference>
<gene>
    <name evidence="3" type="ORF">H9815_14245</name>
</gene>
<dbReference type="AlphaFoldDB" id="A0A9D2EFY2"/>
<dbReference type="GO" id="GO:0005975">
    <property type="term" value="P:carbohydrate metabolic process"/>
    <property type="evidence" value="ECO:0007669"/>
    <property type="project" value="InterPro"/>
</dbReference>
<dbReference type="EC" id="3.1.1.31" evidence="3"/>
<dbReference type="PANTHER" id="PTHR11280">
    <property type="entry name" value="GLUCOSAMINE-6-PHOSPHATE ISOMERASE"/>
    <property type="match status" value="1"/>
</dbReference>
<feature type="domain" description="Glucosamine/galactosamine-6-phosphate isomerase" evidence="2">
    <location>
        <begin position="17"/>
        <end position="232"/>
    </location>
</feature>
<dbReference type="SUPFAM" id="SSF100950">
    <property type="entry name" value="NagB/RpiA/CoA transferase-like"/>
    <property type="match status" value="1"/>
</dbReference>
<accession>A0A9D2EFY2</accession>
<dbReference type="GO" id="GO:0006046">
    <property type="term" value="P:N-acetylglucosamine catabolic process"/>
    <property type="evidence" value="ECO:0007669"/>
    <property type="project" value="TreeGrafter"/>
</dbReference>
<protein>
    <submittedName>
        <fullName evidence="3">6-phosphogluconolactonase</fullName>
        <ecNumber evidence="3">3.1.1.31</ecNumber>
    </submittedName>
</protein>
<dbReference type="Proteomes" id="UP000824037">
    <property type="component" value="Unassembled WGS sequence"/>
</dbReference>
<reference evidence="3" key="2">
    <citation type="submission" date="2021-04" db="EMBL/GenBank/DDBJ databases">
        <authorList>
            <person name="Gilroy R."/>
        </authorList>
    </citation>
    <scope>NUCLEOTIDE SEQUENCE</scope>
    <source>
        <strain evidence="3">ChiGjej4B4-7305</strain>
    </source>
</reference>
<proteinExistence type="predicted"/>
<keyword evidence="3" id="KW-0378">Hydrolase</keyword>
<reference evidence="3" key="1">
    <citation type="journal article" date="2021" name="PeerJ">
        <title>Extensive microbial diversity within the chicken gut microbiome revealed by metagenomics and culture.</title>
        <authorList>
            <person name="Gilroy R."/>
            <person name="Ravi A."/>
            <person name="Getino M."/>
            <person name="Pursley I."/>
            <person name="Horton D.L."/>
            <person name="Alikhan N.F."/>
            <person name="Baker D."/>
            <person name="Gharbi K."/>
            <person name="Hall N."/>
            <person name="Watson M."/>
            <person name="Adriaenssens E.M."/>
            <person name="Foster-Nyarko E."/>
            <person name="Jarju S."/>
            <person name="Secka A."/>
            <person name="Antonio M."/>
            <person name="Oren A."/>
            <person name="Chaudhuri R.R."/>
            <person name="La Ragione R."/>
            <person name="Hildebrand F."/>
            <person name="Pallen M.J."/>
        </authorList>
    </citation>
    <scope>NUCLEOTIDE SEQUENCE</scope>
    <source>
        <strain evidence="3">ChiGjej4B4-7305</strain>
    </source>
</reference>
<dbReference type="InterPro" id="IPR006148">
    <property type="entry name" value="Glc/Gal-6P_isomerase"/>
</dbReference>
<sequence length="249" mass="26556">MTVTHPLALHRLPGPGELGRAAGRHAADLLVDRLAEQDTVRVMLGAAPSQEATLATLVADPRIDFARVQAFHMDDYLGLDARAPQGFANWLVERVVRPTGGALQLNRMDTSLHPEAAAAAYERVMGSEVFDLVLCGLGQNAHLAFNDPPADFDHPRAAAVVALDQVSRQQQVDEGHFPDLAAVPSHAVTVTIPRLLAARHLIASVPGQAKRHAVAATVHGEPDPMVPGTALKLHPEAHLYVDEESGADV</sequence>
<dbReference type="GO" id="GO:0017057">
    <property type="term" value="F:6-phosphogluconolactonase activity"/>
    <property type="evidence" value="ECO:0007669"/>
    <property type="project" value="UniProtKB-EC"/>
</dbReference>
<dbReference type="GO" id="GO:0006043">
    <property type="term" value="P:glucosamine catabolic process"/>
    <property type="evidence" value="ECO:0007669"/>
    <property type="project" value="TreeGrafter"/>
</dbReference>
<evidence type="ECO:0000256" key="1">
    <source>
        <dbReference type="ARBA" id="ARBA00023277"/>
    </source>
</evidence>
<dbReference type="PANTHER" id="PTHR11280:SF6">
    <property type="entry name" value="GLUCOSAMINE-6-PHOSPHATE ISOMERASE NAGB"/>
    <property type="match status" value="1"/>
</dbReference>
<dbReference type="InterPro" id="IPR037171">
    <property type="entry name" value="NagB/RpiA_transferase-like"/>
</dbReference>
<dbReference type="EMBL" id="DXBY01000246">
    <property type="protein sequence ID" value="HIZ36929.1"/>
    <property type="molecule type" value="Genomic_DNA"/>
</dbReference>
<evidence type="ECO:0000313" key="4">
    <source>
        <dbReference type="Proteomes" id="UP000824037"/>
    </source>
</evidence>
<dbReference type="Gene3D" id="3.40.50.1360">
    <property type="match status" value="1"/>
</dbReference>
<dbReference type="Pfam" id="PF01182">
    <property type="entry name" value="Glucosamine_iso"/>
    <property type="match status" value="1"/>
</dbReference>
<dbReference type="GO" id="GO:0019262">
    <property type="term" value="P:N-acetylneuraminate catabolic process"/>
    <property type="evidence" value="ECO:0007669"/>
    <property type="project" value="TreeGrafter"/>
</dbReference>
<evidence type="ECO:0000313" key="3">
    <source>
        <dbReference type="EMBL" id="HIZ36929.1"/>
    </source>
</evidence>
<organism evidence="3 4">
    <name type="scientific">Candidatus Ruania gallistercoris</name>
    <dbReference type="NCBI Taxonomy" id="2838746"/>
    <lineage>
        <taxon>Bacteria</taxon>
        <taxon>Bacillati</taxon>
        <taxon>Actinomycetota</taxon>
        <taxon>Actinomycetes</taxon>
        <taxon>Micrococcales</taxon>
        <taxon>Ruaniaceae</taxon>
        <taxon>Ruania</taxon>
    </lineage>
</organism>
<keyword evidence="1" id="KW-0119">Carbohydrate metabolism</keyword>
<evidence type="ECO:0000259" key="2">
    <source>
        <dbReference type="Pfam" id="PF01182"/>
    </source>
</evidence>
<name>A0A9D2EFY2_9MICO</name>
<dbReference type="GO" id="GO:0005737">
    <property type="term" value="C:cytoplasm"/>
    <property type="evidence" value="ECO:0007669"/>
    <property type="project" value="TreeGrafter"/>
</dbReference>